<organism evidence="1 2">
    <name type="scientific">Gemmata massiliana</name>
    <dbReference type="NCBI Taxonomy" id="1210884"/>
    <lineage>
        <taxon>Bacteria</taxon>
        <taxon>Pseudomonadati</taxon>
        <taxon>Planctomycetota</taxon>
        <taxon>Planctomycetia</taxon>
        <taxon>Gemmatales</taxon>
        <taxon>Gemmataceae</taxon>
        <taxon>Gemmata</taxon>
    </lineage>
</organism>
<gene>
    <name evidence="1" type="ORF">SOIL9_77950</name>
</gene>
<dbReference type="Pfam" id="PF11528">
    <property type="entry name" value="DUF3224"/>
    <property type="match status" value="1"/>
</dbReference>
<dbReference type="EMBL" id="LR593886">
    <property type="protein sequence ID" value="VTS01601.1"/>
    <property type="molecule type" value="Genomic_DNA"/>
</dbReference>
<proteinExistence type="predicted"/>
<reference evidence="1 2" key="1">
    <citation type="submission" date="2019-05" db="EMBL/GenBank/DDBJ databases">
        <authorList>
            <consortium name="Science for Life Laboratories"/>
        </authorList>
    </citation>
    <scope>NUCLEOTIDE SEQUENCE [LARGE SCALE GENOMIC DNA]</scope>
    <source>
        <strain evidence="1">Soil9</strain>
    </source>
</reference>
<keyword evidence="2" id="KW-1185">Reference proteome</keyword>
<dbReference type="InterPro" id="IPR021607">
    <property type="entry name" value="DUF3224"/>
</dbReference>
<protein>
    <recommendedName>
        <fullName evidence="3">DUF3224 domain-containing protein</fullName>
    </recommendedName>
</protein>
<evidence type="ECO:0000313" key="1">
    <source>
        <dbReference type="EMBL" id="VTS01601.1"/>
    </source>
</evidence>
<accession>A0A6P2DJJ2</accession>
<dbReference type="RefSeq" id="WP_162672499.1">
    <property type="nucleotide sequence ID" value="NZ_LR593886.1"/>
</dbReference>
<dbReference type="SUPFAM" id="SSF159238">
    <property type="entry name" value="SO1590-like"/>
    <property type="match status" value="1"/>
</dbReference>
<dbReference type="Proteomes" id="UP000464178">
    <property type="component" value="Chromosome"/>
</dbReference>
<sequence>MAHTIHGEFEVKLAPLPIHDAVEGSPLGRRSIDKTFHGDLSATSVGEMLSAGTAVKGSAGYVAIERVTGTLGGKNGTFVLMHTGLMNRGAPSLTVSVVPDSGTDELTGLTGKMAIEITGGKHFYVFEYELPAG</sequence>
<dbReference type="InterPro" id="IPR023159">
    <property type="entry name" value="SO1590-like_sf"/>
</dbReference>
<dbReference type="Gene3D" id="2.40.350.10">
    <property type="entry name" value="SO1590-like"/>
    <property type="match status" value="1"/>
</dbReference>
<evidence type="ECO:0000313" key="2">
    <source>
        <dbReference type="Proteomes" id="UP000464178"/>
    </source>
</evidence>
<evidence type="ECO:0008006" key="3">
    <source>
        <dbReference type="Google" id="ProtNLM"/>
    </source>
</evidence>
<dbReference type="AlphaFoldDB" id="A0A6P2DJJ2"/>
<name>A0A6P2DJJ2_9BACT</name>
<dbReference type="KEGG" id="gms:SOIL9_77950"/>